<organism evidence="4 5">
    <name type="scientific">Blautia wexlerae</name>
    <dbReference type="NCBI Taxonomy" id="418240"/>
    <lineage>
        <taxon>Bacteria</taxon>
        <taxon>Bacillati</taxon>
        <taxon>Bacillota</taxon>
        <taxon>Clostridia</taxon>
        <taxon>Lachnospirales</taxon>
        <taxon>Lachnospiraceae</taxon>
        <taxon>Blautia</taxon>
    </lineage>
</organism>
<dbReference type="Pfam" id="PF06580">
    <property type="entry name" value="His_kinase"/>
    <property type="match status" value="1"/>
</dbReference>
<feature type="transmembrane region" description="Helical" evidence="1">
    <location>
        <begin position="24"/>
        <end position="47"/>
    </location>
</feature>
<dbReference type="EMBL" id="WWVF01000036">
    <property type="protein sequence ID" value="MZS90389.1"/>
    <property type="molecule type" value="Genomic_DNA"/>
</dbReference>
<evidence type="ECO:0000313" key="5">
    <source>
        <dbReference type="Proteomes" id="UP000477156"/>
    </source>
</evidence>
<protein>
    <submittedName>
        <fullName evidence="4">Sensor histidine kinase</fullName>
    </submittedName>
</protein>
<sequence>MIQIMKNYLERFVGNPHSFQRKIITIYLVLTIIPMLLIALIITGVYYQRILDSAYNILNENAQQHEIIVQERMENYENVMYELVADSEFINLAKMYNISDSVDELKIKKILSSGINTYDQIRAAVFLSDSGKYVSYSRWYGSQYDSIWSESKKRTEIYDEVNKNQALTFIATVNIGIEEVRDDQAILMGFPVRDLRTQEQSGVLIIALDDNCLLFNSESESSVKGVETVIIDDYNKIIAGTKDKFINISLDSYLGGIYKNVSTLEIRKYPIQSTQWSIVHIIDRAIYREDIYHTLWAVIIIVVIVVVIVCALVWGIFGRYIGNIQKISQGLRNYEGKQTEELKVDVNKEDELYTIVRQFNKMTVRINHLVETLEKKNIEIQEAAISQKHAEIKALEAQINPHFLFNTLDSINWRAIENDEEEISDMLATLGSLLRYSVSNIESMVCLEAEISWIKKYVFLQRDRFQNSFDCVYDVTEDAMGFPVYKMLLQPIIENTILHAFENVKEGGMINIEACVRKDGKLEIHIRDNGCGMDTLTLERIRKEIGENGALNSESIGISNVIHRLRIYYQEEADIMVKSKLGSGTEFILVIPRKDPGIIVV</sequence>
<dbReference type="AlphaFoldDB" id="A0A6L8XWP3"/>
<reference evidence="4 5" key="1">
    <citation type="journal article" date="2019" name="Nat. Med.">
        <title>A library of human gut bacterial isolates paired with longitudinal multiomics data enables mechanistic microbiome research.</title>
        <authorList>
            <person name="Poyet M."/>
            <person name="Groussin M."/>
            <person name="Gibbons S.M."/>
            <person name="Avila-Pacheco J."/>
            <person name="Jiang X."/>
            <person name="Kearney S.M."/>
            <person name="Perrotta A.R."/>
            <person name="Berdy B."/>
            <person name="Zhao S."/>
            <person name="Lieberman T.D."/>
            <person name="Swanson P.K."/>
            <person name="Smith M."/>
            <person name="Roesemann S."/>
            <person name="Alexander J.E."/>
            <person name="Rich S.A."/>
            <person name="Livny J."/>
            <person name="Vlamakis H."/>
            <person name="Clish C."/>
            <person name="Bullock K."/>
            <person name="Deik A."/>
            <person name="Scott J."/>
            <person name="Pierce K.A."/>
            <person name="Xavier R.J."/>
            <person name="Alm E.J."/>
        </authorList>
    </citation>
    <scope>NUCLEOTIDE SEQUENCE [LARGE SCALE GENOMIC DNA]</scope>
    <source>
        <strain evidence="4 5">BIOML-A12</strain>
    </source>
</reference>
<dbReference type="InterPro" id="IPR010559">
    <property type="entry name" value="Sig_transdc_His_kin_internal"/>
</dbReference>
<dbReference type="GO" id="GO:0016020">
    <property type="term" value="C:membrane"/>
    <property type="evidence" value="ECO:0007669"/>
    <property type="project" value="InterPro"/>
</dbReference>
<dbReference type="SUPFAM" id="SSF55874">
    <property type="entry name" value="ATPase domain of HSP90 chaperone/DNA topoisomerase II/histidine kinase"/>
    <property type="match status" value="1"/>
</dbReference>
<dbReference type="Pfam" id="PF02518">
    <property type="entry name" value="HATPase_c"/>
    <property type="match status" value="1"/>
</dbReference>
<evidence type="ECO:0000256" key="1">
    <source>
        <dbReference type="SAM" id="Phobius"/>
    </source>
</evidence>
<dbReference type="Gene3D" id="3.30.565.10">
    <property type="entry name" value="Histidine kinase-like ATPase, C-terminal domain"/>
    <property type="match status" value="1"/>
</dbReference>
<dbReference type="GO" id="GO:0000155">
    <property type="term" value="F:phosphorelay sensor kinase activity"/>
    <property type="evidence" value="ECO:0007669"/>
    <property type="project" value="InterPro"/>
</dbReference>
<dbReference type="InterPro" id="IPR003594">
    <property type="entry name" value="HATPase_dom"/>
</dbReference>
<dbReference type="Proteomes" id="UP000477156">
    <property type="component" value="Unassembled WGS sequence"/>
</dbReference>
<evidence type="ECO:0000259" key="3">
    <source>
        <dbReference type="Pfam" id="PF06580"/>
    </source>
</evidence>
<keyword evidence="4" id="KW-0808">Transferase</keyword>
<dbReference type="Gene3D" id="6.10.340.10">
    <property type="match status" value="1"/>
</dbReference>
<keyword evidence="1" id="KW-0472">Membrane</keyword>
<name>A0A6L8XWP3_9FIRM</name>
<accession>A0A6L8XWP3</accession>
<evidence type="ECO:0000259" key="2">
    <source>
        <dbReference type="Pfam" id="PF02518"/>
    </source>
</evidence>
<proteinExistence type="predicted"/>
<evidence type="ECO:0000313" key="4">
    <source>
        <dbReference type="EMBL" id="MZS90389.1"/>
    </source>
</evidence>
<keyword evidence="1" id="KW-1133">Transmembrane helix</keyword>
<dbReference type="InterPro" id="IPR036890">
    <property type="entry name" value="HATPase_C_sf"/>
</dbReference>
<feature type="transmembrane region" description="Helical" evidence="1">
    <location>
        <begin position="294"/>
        <end position="317"/>
    </location>
</feature>
<gene>
    <name evidence="4" type="ORF">GT712_15250</name>
</gene>
<feature type="domain" description="Signal transduction histidine kinase internal region" evidence="3">
    <location>
        <begin position="390"/>
        <end position="469"/>
    </location>
</feature>
<dbReference type="PANTHER" id="PTHR34220:SF7">
    <property type="entry name" value="SENSOR HISTIDINE KINASE YPDA"/>
    <property type="match status" value="1"/>
</dbReference>
<comment type="caution">
    <text evidence="4">The sequence shown here is derived from an EMBL/GenBank/DDBJ whole genome shotgun (WGS) entry which is preliminary data.</text>
</comment>
<keyword evidence="1" id="KW-0812">Transmembrane</keyword>
<feature type="domain" description="Histidine kinase/HSP90-like ATPase" evidence="2">
    <location>
        <begin position="488"/>
        <end position="594"/>
    </location>
</feature>
<dbReference type="PANTHER" id="PTHR34220">
    <property type="entry name" value="SENSOR HISTIDINE KINASE YPDA"/>
    <property type="match status" value="1"/>
</dbReference>
<dbReference type="InterPro" id="IPR050640">
    <property type="entry name" value="Bact_2-comp_sensor_kinase"/>
</dbReference>
<keyword evidence="4" id="KW-0418">Kinase</keyword>